<evidence type="ECO:0000313" key="2">
    <source>
        <dbReference type="EMBL" id="QNQ07858.1"/>
    </source>
</evidence>
<sequence length="167" mass="17545">MTKKLIIPAILACALAACNGPAAPSNESADARDGITVKPAKPVKETTVATDKTVDVRKPAPKSPTTFPAAFQGRWGMTANDCDPARDDNKGLLTVSAGGLKFYESRAKVVTIAPISDNGLAADLTFNGEGQTWSSKTVFQLVDGGKTLLRTEEEPASSYRYAKCPAA</sequence>
<feature type="signal peptide" evidence="1">
    <location>
        <begin position="1"/>
        <end position="22"/>
    </location>
</feature>
<proteinExistence type="predicted"/>
<dbReference type="EMBL" id="CP061038">
    <property type="protein sequence ID" value="QNQ07858.1"/>
    <property type="molecule type" value="Genomic_DNA"/>
</dbReference>
<gene>
    <name evidence="2" type="ORF">H3Z74_13725</name>
</gene>
<feature type="chain" id="PRO_5028990673" evidence="1">
    <location>
        <begin position="23"/>
        <end position="167"/>
    </location>
</feature>
<organism evidence="2 3">
    <name type="scientific">Sphingomonas alpina</name>
    <dbReference type="NCBI Taxonomy" id="653931"/>
    <lineage>
        <taxon>Bacteria</taxon>
        <taxon>Pseudomonadati</taxon>
        <taxon>Pseudomonadota</taxon>
        <taxon>Alphaproteobacteria</taxon>
        <taxon>Sphingomonadales</taxon>
        <taxon>Sphingomonadaceae</taxon>
        <taxon>Sphingomonas</taxon>
    </lineage>
</organism>
<dbReference type="PROSITE" id="PS51257">
    <property type="entry name" value="PROKAR_LIPOPROTEIN"/>
    <property type="match status" value="1"/>
</dbReference>
<evidence type="ECO:0000313" key="3">
    <source>
        <dbReference type="Proteomes" id="UP000516148"/>
    </source>
</evidence>
<accession>A0A7H0LDV5</accession>
<protein>
    <submittedName>
        <fullName evidence="2">Uncharacterized protein</fullName>
    </submittedName>
</protein>
<evidence type="ECO:0000256" key="1">
    <source>
        <dbReference type="SAM" id="SignalP"/>
    </source>
</evidence>
<dbReference type="KEGG" id="spap:H3Z74_13725"/>
<name>A0A7H0LDV5_9SPHN</name>
<dbReference type="AlphaFoldDB" id="A0A7H0LDV5"/>
<reference evidence="2 3" key="1">
    <citation type="submission" date="2020-09" db="EMBL/GenBank/DDBJ databases">
        <title>Sphingomonas sp., a new species isolated from pork steak.</title>
        <authorList>
            <person name="Heidler von Heilborn D."/>
        </authorList>
    </citation>
    <scope>NUCLEOTIDE SEQUENCE [LARGE SCALE GENOMIC DNA]</scope>
    <source>
        <strain evidence="3">S8-3T</strain>
    </source>
</reference>
<keyword evidence="1" id="KW-0732">Signal</keyword>
<dbReference type="RefSeq" id="WP_187760205.1">
    <property type="nucleotide sequence ID" value="NZ_CP061038.1"/>
</dbReference>
<keyword evidence="3" id="KW-1185">Reference proteome</keyword>
<dbReference type="Proteomes" id="UP000516148">
    <property type="component" value="Chromosome"/>
</dbReference>